<evidence type="ECO:0000256" key="3">
    <source>
        <dbReference type="ARBA" id="ARBA00022475"/>
    </source>
</evidence>
<evidence type="ECO:0000256" key="4">
    <source>
        <dbReference type="ARBA" id="ARBA00022692"/>
    </source>
</evidence>
<feature type="domain" description="Ionotropic glutamate receptor C-terminal" evidence="10">
    <location>
        <begin position="4"/>
        <end position="58"/>
    </location>
</feature>
<dbReference type="GO" id="GO:0005886">
    <property type="term" value="C:plasma membrane"/>
    <property type="evidence" value="ECO:0007669"/>
    <property type="project" value="UniProtKB-SubCell"/>
</dbReference>
<feature type="non-terminal residue" evidence="11">
    <location>
        <position position="1"/>
    </location>
</feature>
<evidence type="ECO:0000313" key="11">
    <source>
        <dbReference type="EMBL" id="KAG7169896.1"/>
    </source>
</evidence>
<sequence>MNSPSRVVFGTWITAVIALSCAYTGVLISFLTVPKTERAISSLYDLPKQKNYQWTFMKGSAHESLFLGDGAEQIYKTIGAPFLEDMSDLVTTNQKAIDQVLQGTHVYI</sequence>
<dbReference type="EMBL" id="JAHLQT010014926">
    <property type="protein sequence ID" value="KAG7169896.1"/>
    <property type="molecule type" value="Genomic_DNA"/>
</dbReference>
<keyword evidence="5 9" id="KW-1133">Transmembrane helix</keyword>
<evidence type="ECO:0000256" key="7">
    <source>
        <dbReference type="ARBA" id="ARBA00023170"/>
    </source>
</evidence>
<evidence type="ECO:0000313" key="12">
    <source>
        <dbReference type="Proteomes" id="UP000747542"/>
    </source>
</evidence>
<reference evidence="11" key="1">
    <citation type="journal article" date="2021" name="Sci. Adv.">
        <title>The American lobster genome reveals insights on longevity, neural, and immune adaptations.</title>
        <authorList>
            <person name="Polinski J.M."/>
            <person name="Zimin A.V."/>
            <person name="Clark K.F."/>
            <person name="Kohn A.B."/>
            <person name="Sadowski N."/>
            <person name="Timp W."/>
            <person name="Ptitsyn A."/>
            <person name="Khanna P."/>
            <person name="Romanova D.Y."/>
            <person name="Williams P."/>
            <person name="Greenwood S.J."/>
            <person name="Moroz L.L."/>
            <person name="Walt D.R."/>
            <person name="Bodnar A.G."/>
        </authorList>
    </citation>
    <scope>NUCLEOTIDE SEQUENCE</scope>
    <source>
        <strain evidence="11">GMGI-L3</strain>
    </source>
</reference>
<accession>A0A8J5N054</accession>
<dbReference type="Gene3D" id="3.40.190.10">
    <property type="entry name" value="Periplasmic binding protein-like II"/>
    <property type="match status" value="1"/>
</dbReference>
<evidence type="ECO:0000256" key="1">
    <source>
        <dbReference type="ARBA" id="ARBA00004651"/>
    </source>
</evidence>
<evidence type="ECO:0000256" key="6">
    <source>
        <dbReference type="ARBA" id="ARBA00023136"/>
    </source>
</evidence>
<dbReference type="PANTHER" id="PTHR42643">
    <property type="entry name" value="IONOTROPIC RECEPTOR 20A-RELATED"/>
    <property type="match status" value="1"/>
</dbReference>
<evidence type="ECO:0000256" key="2">
    <source>
        <dbReference type="ARBA" id="ARBA00008685"/>
    </source>
</evidence>
<dbReference type="GO" id="GO:0015276">
    <property type="term" value="F:ligand-gated monoatomic ion channel activity"/>
    <property type="evidence" value="ECO:0007669"/>
    <property type="project" value="InterPro"/>
</dbReference>
<keyword evidence="6 9" id="KW-0472">Membrane</keyword>
<feature type="transmembrane region" description="Helical" evidence="9">
    <location>
        <begin position="12"/>
        <end position="33"/>
    </location>
</feature>
<keyword evidence="7 11" id="KW-0675">Receptor</keyword>
<dbReference type="PROSITE" id="PS51257">
    <property type="entry name" value="PROKAR_LIPOPROTEIN"/>
    <property type="match status" value="1"/>
</dbReference>
<comment type="similarity">
    <text evidence="2">Belongs to the glutamate-gated ion channel (TC 1.A.10.1) family.</text>
</comment>
<protein>
    <submittedName>
        <fullName evidence="11">Putative Glutamate receptor-like 89</fullName>
    </submittedName>
</protein>
<organism evidence="11 12">
    <name type="scientific">Homarus americanus</name>
    <name type="common">American lobster</name>
    <dbReference type="NCBI Taxonomy" id="6706"/>
    <lineage>
        <taxon>Eukaryota</taxon>
        <taxon>Metazoa</taxon>
        <taxon>Ecdysozoa</taxon>
        <taxon>Arthropoda</taxon>
        <taxon>Crustacea</taxon>
        <taxon>Multicrustacea</taxon>
        <taxon>Malacostraca</taxon>
        <taxon>Eumalacostraca</taxon>
        <taxon>Eucarida</taxon>
        <taxon>Decapoda</taxon>
        <taxon>Pleocyemata</taxon>
        <taxon>Astacidea</taxon>
        <taxon>Nephropoidea</taxon>
        <taxon>Nephropidae</taxon>
        <taxon>Homarus</taxon>
    </lineage>
</organism>
<dbReference type="Pfam" id="PF00060">
    <property type="entry name" value="Lig_chan"/>
    <property type="match status" value="1"/>
</dbReference>
<dbReference type="AlphaFoldDB" id="A0A8J5N054"/>
<keyword evidence="4 9" id="KW-0812">Transmembrane</keyword>
<evidence type="ECO:0000259" key="10">
    <source>
        <dbReference type="Pfam" id="PF00060"/>
    </source>
</evidence>
<comment type="subcellular location">
    <subcellularLocation>
        <location evidence="1">Cell membrane</location>
        <topology evidence="1">Multi-pass membrane protein</topology>
    </subcellularLocation>
</comment>
<dbReference type="PANTHER" id="PTHR42643:SF24">
    <property type="entry name" value="IONOTROPIC RECEPTOR 60A"/>
    <property type="match status" value="1"/>
</dbReference>
<keyword evidence="3" id="KW-1003">Cell membrane</keyword>
<gene>
    <name evidence="11" type="primary">Glrk-L89</name>
    <name evidence="11" type="ORF">Hamer_G019709</name>
</gene>
<evidence type="ECO:0000256" key="5">
    <source>
        <dbReference type="ARBA" id="ARBA00022989"/>
    </source>
</evidence>
<dbReference type="GO" id="GO:0050906">
    <property type="term" value="P:detection of stimulus involved in sensory perception"/>
    <property type="evidence" value="ECO:0007669"/>
    <property type="project" value="UniProtKB-ARBA"/>
</dbReference>
<dbReference type="Proteomes" id="UP000747542">
    <property type="component" value="Unassembled WGS sequence"/>
</dbReference>
<evidence type="ECO:0000256" key="9">
    <source>
        <dbReference type="SAM" id="Phobius"/>
    </source>
</evidence>
<proteinExistence type="inferred from homology"/>
<dbReference type="InterPro" id="IPR052192">
    <property type="entry name" value="Insect_Ionotropic_Sensory_Rcpt"/>
</dbReference>
<keyword evidence="12" id="KW-1185">Reference proteome</keyword>
<evidence type="ECO:0000256" key="8">
    <source>
        <dbReference type="ARBA" id="ARBA00023180"/>
    </source>
</evidence>
<keyword evidence="8" id="KW-0325">Glycoprotein</keyword>
<comment type="caution">
    <text evidence="11">The sequence shown here is derived from an EMBL/GenBank/DDBJ whole genome shotgun (WGS) entry which is preliminary data.</text>
</comment>
<dbReference type="InterPro" id="IPR001320">
    <property type="entry name" value="Iontro_rcpt_C"/>
</dbReference>
<name>A0A8J5N054_HOMAM</name>